<dbReference type="PANTHER" id="PTHR33321:SF12">
    <property type="entry name" value="PLANT BASIC SECRETORY PROTEIN (BSP) FAMILY PROTEIN"/>
    <property type="match status" value="1"/>
</dbReference>
<name>A0ABP8F4G5_9BACT</name>
<dbReference type="EMBL" id="BAABGX010000001">
    <property type="protein sequence ID" value="GAA4294863.1"/>
    <property type="molecule type" value="Genomic_DNA"/>
</dbReference>
<dbReference type="Proteomes" id="UP001501844">
    <property type="component" value="Unassembled WGS sequence"/>
</dbReference>
<dbReference type="RefSeq" id="WP_345161054.1">
    <property type="nucleotide sequence ID" value="NZ_BAABGX010000001.1"/>
</dbReference>
<proteinExistence type="predicted"/>
<accession>A0ABP8F4G5</accession>
<comment type="caution">
    <text evidence="2">The sequence shown here is derived from an EMBL/GenBank/DDBJ whole genome shotgun (WGS) entry which is preliminary data.</text>
</comment>
<keyword evidence="3" id="KW-1185">Reference proteome</keyword>
<feature type="chain" id="PRO_5047441022" description="Secretory protein" evidence="1">
    <location>
        <begin position="23"/>
        <end position="223"/>
    </location>
</feature>
<feature type="signal peptide" evidence="1">
    <location>
        <begin position="1"/>
        <end position="22"/>
    </location>
</feature>
<evidence type="ECO:0008006" key="4">
    <source>
        <dbReference type="Google" id="ProtNLM"/>
    </source>
</evidence>
<protein>
    <recommendedName>
        <fullName evidence="4">Secretory protein</fullName>
    </recommendedName>
</protein>
<evidence type="ECO:0000256" key="1">
    <source>
        <dbReference type="SAM" id="SignalP"/>
    </source>
</evidence>
<sequence>MKKALFLLLVFALGFLHHQANAQTTTIKKGKYTLRFVNQDPTFDPAIQDKLVNAFFKVYPKEAKRFNKKTVKTVTLTIDTAYAGVAYAHDGKITIASKWLQKRPGDIDVITHEAMHLVQAYPPSSGPGWLTEGIADYVRHVYGVDNAGANWSLPDLTEKHHYTNSYRITARFLLWAEKKVNKKLVDTLDAHMRNQTYTPEVWQALTGKTVDELWEAYKANPAI</sequence>
<dbReference type="Pfam" id="PF04450">
    <property type="entry name" value="BSP"/>
    <property type="match status" value="1"/>
</dbReference>
<evidence type="ECO:0000313" key="2">
    <source>
        <dbReference type="EMBL" id="GAA4294863.1"/>
    </source>
</evidence>
<dbReference type="PANTHER" id="PTHR33321">
    <property type="match status" value="1"/>
</dbReference>
<evidence type="ECO:0000313" key="3">
    <source>
        <dbReference type="Proteomes" id="UP001501844"/>
    </source>
</evidence>
<dbReference type="InterPro" id="IPR007541">
    <property type="entry name" value="Uncharacterised_BSP"/>
</dbReference>
<reference evidence="3" key="1">
    <citation type="journal article" date="2019" name="Int. J. Syst. Evol. Microbiol.">
        <title>The Global Catalogue of Microorganisms (GCM) 10K type strain sequencing project: providing services to taxonomists for standard genome sequencing and annotation.</title>
        <authorList>
            <consortium name="The Broad Institute Genomics Platform"/>
            <consortium name="The Broad Institute Genome Sequencing Center for Infectious Disease"/>
            <person name="Wu L."/>
            <person name="Ma J."/>
        </authorList>
    </citation>
    <scope>NUCLEOTIDE SEQUENCE [LARGE SCALE GENOMIC DNA]</scope>
    <source>
        <strain evidence="3">JCM 17917</strain>
    </source>
</reference>
<keyword evidence="1" id="KW-0732">Signal</keyword>
<organism evidence="2 3">
    <name type="scientific">Nibribacter koreensis</name>
    <dbReference type="NCBI Taxonomy" id="1084519"/>
    <lineage>
        <taxon>Bacteria</taxon>
        <taxon>Pseudomonadati</taxon>
        <taxon>Bacteroidota</taxon>
        <taxon>Cytophagia</taxon>
        <taxon>Cytophagales</taxon>
        <taxon>Hymenobacteraceae</taxon>
        <taxon>Nibribacter</taxon>
    </lineage>
</organism>
<gene>
    <name evidence="2" type="ORF">GCM10023183_00070</name>
</gene>